<comment type="caution">
    <text evidence="1">The sequence shown here is derived from an EMBL/GenBank/DDBJ whole genome shotgun (WGS) entry which is preliminary data.</text>
</comment>
<organism evidence="1 2">
    <name type="scientific">Corchorus olitorius</name>
    <dbReference type="NCBI Taxonomy" id="93759"/>
    <lineage>
        <taxon>Eukaryota</taxon>
        <taxon>Viridiplantae</taxon>
        <taxon>Streptophyta</taxon>
        <taxon>Embryophyta</taxon>
        <taxon>Tracheophyta</taxon>
        <taxon>Spermatophyta</taxon>
        <taxon>Magnoliopsida</taxon>
        <taxon>eudicotyledons</taxon>
        <taxon>Gunneridae</taxon>
        <taxon>Pentapetalae</taxon>
        <taxon>rosids</taxon>
        <taxon>malvids</taxon>
        <taxon>Malvales</taxon>
        <taxon>Malvaceae</taxon>
        <taxon>Grewioideae</taxon>
        <taxon>Apeibeae</taxon>
        <taxon>Corchorus</taxon>
    </lineage>
</organism>
<dbReference type="Proteomes" id="UP000187203">
    <property type="component" value="Unassembled WGS sequence"/>
</dbReference>
<gene>
    <name evidence="1" type="ORF">COLO4_14196</name>
</gene>
<keyword evidence="2" id="KW-1185">Reference proteome</keyword>
<dbReference type="EMBL" id="AWUE01015392">
    <property type="protein sequence ID" value="OMO97998.1"/>
    <property type="molecule type" value="Genomic_DNA"/>
</dbReference>
<name>A0A1R3JT33_9ROSI</name>
<sequence length="41" mass="4797">MVLVPLSLSKAFKHAPPLLPARTTPLFFTLLHRRVLHKHRR</sequence>
<dbReference type="AlphaFoldDB" id="A0A1R3JT33"/>
<proteinExistence type="predicted"/>
<protein>
    <submittedName>
        <fullName evidence="1">Uncharacterized protein</fullName>
    </submittedName>
</protein>
<evidence type="ECO:0000313" key="2">
    <source>
        <dbReference type="Proteomes" id="UP000187203"/>
    </source>
</evidence>
<reference evidence="2" key="1">
    <citation type="submission" date="2013-09" db="EMBL/GenBank/DDBJ databases">
        <title>Corchorus olitorius genome sequencing.</title>
        <authorList>
            <person name="Alam M."/>
            <person name="Haque M.S."/>
            <person name="Islam M.S."/>
            <person name="Emdad E.M."/>
            <person name="Islam M.M."/>
            <person name="Ahmed B."/>
            <person name="Halim A."/>
            <person name="Hossen Q.M.M."/>
            <person name="Hossain M.Z."/>
            <person name="Ahmed R."/>
            <person name="Khan M.M."/>
            <person name="Islam R."/>
            <person name="Rashid M.M."/>
            <person name="Khan S.A."/>
            <person name="Rahman M.S."/>
            <person name="Alam M."/>
            <person name="Yahiya A.S."/>
            <person name="Khan M.S."/>
            <person name="Azam M.S."/>
            <person name="Haque T."/>
            <person name="Lashkar M.Z.H."/>
            <person name="Akhand A.I."/>
            <person name="Morshed G."/>
            <person name="Roy S."/>
            <person name="Uddin K.S."/>
            <person name="Rabeya T."/>
            <person name="Hossain A.S."/>
            <person name="Chowdhury A."/>
            <person name="Snigdha A.R."/>
            <person name="Mortoza M.S."/>
            <person name="Matin S.A."/>
            <person name="Hoque S.M.E."/>
            <person name="Islam M.K."/>
            <person name="Roy D.K."/>
            <person name="Haider R."/>
            <person name="Moosa M.M."/>
            <person name="Elias S.M."/>
            <person name="Hasan A.M."/>
            <person name="Jahan S."/>
            <person name="Shafiuddin M."/>
            <person name="Mahmood N."/>
            <person name="Shommy N.S."/>
        </authorList>
    </citation>
    <scope>NUCLEOTIDE SEQUENCE [LARGE SCALE GENOMIC DNA]</scope>
    <source>
        <strain evidence="2">cv. O-4</strain>
    </source>
</reference>
<accession>A0A1R3JT33</accession>
<evidence type="ECO:0000313" key="1">
    <source>
        <dbReference type="EMBL" id="OMO97998.1"/>
    </source>
</evidence>